<dbReference type="Proteomes" id="UP000284751">
    <property type="component" value="Unassembled WGS sequence"/>
</dbReference>
<dbReference type="Gene3D" id="2.40.50.140">
    <property type="entry name" value="Nucleic acid-binding proteins"/>
    <property type="match status" value="1"/>
</dbReference>
<dbReference type="AlphaFoldDB" id="A0A412AVB7"/>
<protein>
    <submittedName>
        <fullName evidence="2">DUF2815 family protein</fullName>
    </submittedName>
</protein>
<proteinExistence type="predicted"/>
<evidence type="ECO:0000313" key="3">
    <source>
        <dbReference type="Proteomes" id="UP000284751"/>
    </source>
</evidence>
<name>A0A412AVB7_9FIRM</name>
<accession>A0A412AVB7</accession>
<feature type="region of interest" description="Disordered" evidence="1">
    <location>
        <begin position="186"/>
        <end position="224"/>
    </location>
</feature>
<reference evidence="2 3" key="1">
    <citation type="submission" date="2018-08" db="EMBL/GenBank/DDBJ databases">
        <title>A genome reference for cultivated species of the human gut microbiota.</title>
        <authorList>
            <person name="Zou Y."/>
            <person name="Xue W."/>
            <person name="Luo G."/>
        </authorList>
    </citation>
    <scope>NUCLEOTIDE SEQUENCE [LARGE SCALE GENOMIC DNA]</scope>
    <source>
        <strain evidence="2 3">AF28-26</strain>
    </source>
</reference>
<sequence>MKEKGVIYYGEHKSRPRGINKCTVILYPFNRTLGQPGSDKKRYGATILVPKASEDNKAKIDAAIRAATEAARAKYGAAFPAQPKHSVHDGDGVRPSDGQPFGPECRGCWVFTASSDIRPKVVDGNLQDILDPTAIYSGMYANVGISFFGYNNPQNKGIGVSLDNVQKIADGEPLGFTRASVEDDFQPLSAEPQQGYSAYPPAGQYQPANSMYDFGIPGYPPQQR</sequence>
<dbReference type="InterPro" id="IPR012340">
    <property type="entry name" value="NA-bd_OB-fold"/>
</dbReference>
<dbReference type="InterPro" id="IPR022595">
    <property type="entry name" value="Enc34_ssDNA-bd"/>
</dbReference>
<evidence type="ECO:0000256" key="1">
    <source>
        <dbReference type="SAM" id="MobiDB-lite"/>
    </source>
</evidence>
<evidence type="ECO:0000313" key="2">
    <source>
        <dbReference type="EMBL" id="RGQ36365.1"/>
    </source>
</evidence>
<dbReference type="EMBL" id="QRTC01000054">
    <property type="protein sequence ID" value="RGQ36365.1"/>
    <property type="molecule type" value="Genomic_DNA"/>
</dbReference>
<gene>
    <name evidence="2" type="ORF">DWY99_11575</name>
</gene>
<dbReference type="SUPFAM" id="SSF50249">
    <property type="entry name" value="Nucleic acid-binding proteins"/>
    <property type="match status" value="1"/>
</dbReference>
<organism evidence="2 3">
    <name type="scientific">[Clostridium] leptum</name>
    <dbReference type="NCBI Taxonomy" id="1535"/>
    <lineage>
        <taxon>Bacteria</taxon>
        <taxon>Bacillati</taxon>
        <taxon>Bacillota</taxon>
        <taxon>Clostridia</taxon>
        <taxon>Eubacteriales</taxon>
        <taxon>Oscillospiraceae</taxon>
        <taxon>Oscillospiraceae incertae sedis</taxon>
    </lineage>
</organism>
<dbReference type="Pfam" id="PF10991">
    <property type="entry name" value="Enc34_ssDNA-bd"/>
    <property type="match status" value="1"/>
</dbReference>
<comment type="caution">
    <text evidence="2">The sequence shown here is derived from an EMBL/GenBank/DDBJ whole genome shotgun (WGS) entry which is preliminary data.</text>
</comment>